<feature type="domain" description="HTH luxR-type" evidence="4">
    <location>
        <begin position="146"/>
        <end position="211"/>
    </location>
</feature>
<accession>A0A939B9T9</accession>
<dbReference type="Proteomes" id="UP000718821">
    <property type="component" value="Unassembled WGS sequence"/>
</dbReference>
<dbReference type="InterPro" id="IPR016032">
    <property type="entry name" value="Sig_transdc_resp-reg_C-effctor"/>
</dbReference>
<dbReference type="EMBL" id="JACLYU010000005">
    <property type="protein sequence ID" value="MBM6699590.1"/>
    <property type="molecule type" value="Genomic_DNA"/>
</dbReference>
<dbReference type="Pfam" id="PF00072">
    <property type="entry name" value="Response_reg"/>
    <property type="match status" value="1"/>
</dbReference>
<reference evidence="6" key="1">
    <citation type="submission" date="2020-08" db="EMBL/GenBank/DDBJ databases">
        <authorList>
            <person name="Cejkova D."/>
            <person name="Kubasova T."/>
            <person name="Jahodarova E."/>
            <person name="Rychlik I."/>
        </authorList>
    </citation>
    <scope>NUCLEOTIDE SEQUENCE</scope>
    <source>
        <strain evidence="6">An836</strain>
    </source>
</reference>
<dbReference type="CDD" id="cd06170">
    <property type="entry name" value="LuxR_C_like"/>
    <property type="match status" value="1"/>
</dbReference>
<dbReference type="InterPro" id="IPR039420">
    <property type="entry name" value="WalR-like"/>
</dbReference>
<dbReference type="Gene3D" id="3.40.50.2300">
    <property type="match status" value="1"/>
</dbReference>
<evidence type="ECO:0000256" key="3">
    <source>
        <dbReference type="PROSITE-ProRule" id="PRU00169"/>
    </source>
</evidence>
<dbReference type="RefSeq" id="WP_204468444.1">
    <property type="nucleotide sequence ID" value="NZ_JACLYU010000005.1"/>
</dbReference>
<dbReference type="AlphaFoldDB" id="A0A939B9T9"/>
<sequence>MRLGLVDNDPLVLAALSTYLTRHIPSLRIVWTAADPAAVRDLLRQSPVDVVLTDMSMPDMDGVALIRSIRERDNHVAIIAMTSFSLTEYAADAARAGAQTIVSKRFPAHIVQAVRTARSNHPFVPDGVTVAFDSPQAAHRRLLQEQPTGIALLTGTECDIIGRCREGMTSGEIGKELDMTAATVNTHIARACRKVGARNRVQLVVLWMQQQPTHRR</sequence>
<dbReference type="GO" id="GO:0000160">
    <property type="term" value="P:phosphorelay signal transduction system"/>
    <property type="evidence" value="ECO:0007669"/>
    <property type="project" value="InterPro"/>
</dbReference>
<dbReference type="PANTHER" id="PTHR43214">
    <property type="entry name" value="TWO-COMPONENT RESPONSE REGULATOR"/>
    <property type="match status" value="1"/>
</dbReference>
<keyword evidence="2" id="KW-0238">DNA-binding</keyword>
<dbReference type="PANTHER" id="PTHR43214:SF43">
    <property type="entry name" value="TWO-COMPONENT RESPONSE REGULATOR"/>
    <property type="match status" value="1"/>
</dbReference>
<organism evidence="6 7">
    <name type="scientific">Bifidobacterium pullorum subsp. saeculare</name>
    <dbReference type="NCBI Taxonomy" id="78257"/>
    <lineage>
        <taxon>Bacteria</taxon>
        <taxon>Bacillati</taxon>
        <taxon>Actinomycetota</taxon>
        <taxon>Actinomycetes</taxon>
        <taxon>Bifidobacteriales</taxon>
        <taxon>Bifidobacteriaceae</taxon>
        <taxon>Bifidobacterium</taxon>
    </lineage>
</organism>
<dbReference type="SUPFAM" id="SSF52172">
    <property type="entry name" value="CheY-like"/>
    <property type="match status" value="1"/>
</dbReference>
<evidence type="ECO:0000256" key="1">
    <source>
        <dbReference type="ARBA" id="ARBA00022553"/>
    </source>
</evidence>
<feature type="domain" description="Response regulatory" evidence="5">
    <location>
        <begin position="2"/>
        <end position="119"/>
    </location>
</feature>
<protein>
    <submittedName>
        <fullName evidence="6">Response regulator transcription factor</fullName>
    </submittedName>
</protein>
<dbReference type="GO" id="GO:0006355">
    <property type="term" value="P:regulation of DNA-templated transcription"/>
    <property type="evidence" value="ECO:0007669"/>
    <property type="project" value="InterPro"/>
</dbReference>
<evidence type="ECO:0000313" key="6">
    <source>
        <dbReference type="EMBL" id="MBM6699590.1"/>
    </source>
</evidence>
<dbReference type="PRINTS" id="PR00038">
    <property type="entry name" value="HTHLUXR"/>
</dbReference>
<keyword evidence="1 3" id="KW-0597">Phosphoprotein</keyword>
<dbReference type="SMART" id="SM00448">
    <property type="entry name" value="REC"/>
    <property type="match status" value="1"/>
</dbReference>
<dbReference type="InterPro" id="IPR058245">
    <property type="entry name" value="NreC/VraR/RcsB-like_REC"/>
</dbReference>
<name>A0A939B9T9_9BIFI</name>
<dbReference type="Gene3D" id="1.10.10.10">
    <property type="entry name" value="Winged helix-like DNA-binding domain superfamily/Winged helix DNA-binding domain"/>
    <property type="match status" value="1"/>
</dbReference>
<dbReference type="SUPFAM" id="SSF46894">
    <property type="entry name" value="C-terminal effector domain of the bipartite response regulators"/>
    <property type="match status" value="1"/>
</dbReference>
<evidence type="ECO:0000256" key="2">
    <source>
        <dbReference type="ARBA" id="ARBA00023125"/>
    </source>
</evidence>
<evidence type="ECO:0000259" key="5">
    <source>
        <dbReference type="PROSITE" id="PS50110"/>
    </source>
</evidence>
<dbReference type="InterPro" id="IPR001789">
    <property type="entry name" value="Sig_transdc_resp-reg_receiver"/>
</dbReference>
<gene>
    <name evidence="6" type="ORF">H7U32_04530</name>
</gene>
<comment type="caution">
    <text evidence="6">The sequence shown here is derived from an EMBL/GenBank/DDBJ whole genome shotgun (WGS) entry which is preliminary data.</text>
</comment>
<evidence type="ECO:0000259" key="4">
    <source>
        <dbReference type="PROSITE" id="PS50043"/>
    </source>
</evidence>
<evidence type="ECO:0000313" key="7">
    <source>
        <dbReference type="Proteomes" id="UP000718821"/>
    </source>
</evidence>
<keyword evidence="7" id="KW-1185">Reference proteome</keyword>
<dbReference type="GO" id="GO:0003677">
    <property type="term" value="F:DNA binding"/>
    <property type="evidence" value="ECO:0007669"/>
    <property type="project" value="UniProtKB-KW"/>
</dbReference>
<proteinExistence type="predicted"/>
<dbReference type="InterPro" id="IPR000792">
    <property type="entry name" value="Tscrpt_reg_LuxR_C"/>
</dbReference>
<dbReference type="Pfam" id="PF00196">
    <property type="entry name" value="GerE"/>
    <property type="match status" value="1"/>
</dbReference>
<dbReference type="PROSITE" id="PS50110">
    <property type="entry name" value="RESPONSE_REGULATORY"/>
    <property type="match status" value="1"/>
</dbReference>
<dbReference type="PROSITE" id="PS00622">
    <property type="entry name" value="HTH_LUXR_1"/>
    <property type="match status" value="1"/>
</dbReference>
<feature type="modified residue" description="4-aspartylphosphate" evidence="3">
    <location>
        <position position="54"/>
    </location>
</feature>
<dbReference type="PROSITE" id="PS50043">
    <property type="entry name" value="HTH_LUXR_2"/>
    <property type="match status" value="1"/>
</dbReference>
<dbReference type="InterPro" id="IPR036388">
    <property type="entry name" value="WH-like_DNA-bd_sf"/>
</dbReference>
<dbReference type="InterPro" id="IPR011006">
    <property type="entry name" value="CheY-like_superfamily"/>
</dbReference>
<reference evidence="6" key="2">
    <citation type="journal article" date="2021" name="Sci. Rep.">
        <title>The distribution of antibiotic resistance genes in chicken gut microbiota commensals.</title>
        <authorList>
            <person name="Juricova H."/>
            <person name="Matiasovicova J."/>
            <person name="Kubasova T."/>
            <person name="Cejkova D."/>
            <person name="Rychlik I."/>
        </authorList>
    </citation>
    <scope>NUCLEOTIDE SEQUENCE</scope>
    <source>
        <strain evidence="6">An836</strain>
    </source>
</reference>
<dbReference type="CDD" id="cd17535">
    <property type="entry name" value="REC_NarL-like"/>
    <property type="match status" value="1"/>
</dbReference>
<dbReference type="SMART" id="SM00421">
    <property type="entry name" value="HTH_LUXR"/>
    <property type="match status" value="1"/>
</dbReference>